<accession>A0A1A8Z1D3</accession>
<dbReference type="STRING" id="261654.GA0070611_0288"/>
<feature type="domain" description="NAD-dependent epimerase/dehydratase" evidence="1">
    <location>
        <begin position="59"/>
        <end position="142"/>
    </location>
</feature>
<protein>
    <submittedName>
        <fullName evidence="2">NAD dependent epimerase/dehydratase family protein</fullName>
    </submittedName>
</protein>
<dbReference type="EMBL" id="LT594323">
    <property type="protein sequence ID" value="SBT37694.1"/>
    <property type="molecule type" value="Genomic_DNA"/>
</dbReference>
<name>A0A1A8Z1D3_9ACTN</name>
<organism evidence="2 3">
    <name type="scientific">Micromonospora auratinigra</name>
    <dbReference type="NCBI Taxonomy" id="261654"/>
    <lineage>
        <taxon>Bacteria</taxon>
        <taxon>Bacillati</taxon>
        <taxon>Actinomycetota</taxon>
        <taxon>Actinomycetes</taxon>
        <taxon>Micromonosporales</taxon>
        <taxon>Micromonosporaceae</taxon>
        <taxon>Micromonospora</taxon>
    </lineage>
</organism>
<sequence length="255" mass="28164">MLTGLVGNTGFVGANLARQRAYDLQVHRPTVGAIDGRRFGRLVISAAPGVKWRANADPAADAAAVDTLIDHLRRTSADEAVLISTVDVYPEPRQVDEATAPDPDDHPQAYGRHRLRLERFVRQHYPRCLIVRLPALFGPGLRKNLVHDLMTGRTEEFCHRRSTFQFYDLGRLTTDLDRAVAAGLPVLNLATEPLPAETMAREVFGRTLRAETPDPVHYDVRTRHAAVFGADGPYVCGRDEVLAGLRTFAGERVPA</sequence>
<gene>
    <name evidence="2" type="ORF">GA0070611_0288</name>
</gene>
<proteinExistence type="predicted"/>
<evidence type="ECO:0000313" key="3">
    <source>
        <dbReference type="Proteomes" id="UP000199385"/>
    </source>
</evidence>
<dbReference type="PATRIC" id="fig|261654.4.peg.291"/>
<dbReference type="AlphaFoldDB" id="A0A1A8Z1D3"/>
<dbReference type="Pfam" id="PF01370">
    <property type="entry name" value="Epimerase"/>
    <property type="match status" value="1"/>
</dbReference>
<dbReference type="OrthoDB" id="3360397at2"/>
<dbReference type="Gene3D" id="3.40.50.720">
    <property type="entry name" value="NAD(P)-binding Rossmann-like Domain"/>
    <property type="match status" value="1"/>
</dbReference>
<dbReference type="Proteomes" id="UP000199385">
    <property type="component" value="Chromosome I"/>
</dbReference>
<evidence type="ECO:0000313" key="2">
    <source>
        <dbReference type="EMBL" id="SBT37694.1"/>
    </source>
</evidence>
<dbReference type="InterPro" id="IPR001509">
    <property type="entry name" value="Epimerase_deHydtase"/>
</dbReference>
<reference evidence="3" key="1">
    <citation type="submission" date="2016-06" db="EMBL/GenBank/DDBJ databases">
        <authorList>
            <person name="Varghese N."/>
            <person name="Submissions Spin"/>
        </authorList>
    </citation>
    <scope>NUCLEOTIDE SEQUENCE [LARGE SCALE GENOMIC DNA]</scope>
    <source>
        <strain evidence="3">DSM 44815</strain>
    </source>
</reference>
<keyword evidence="3" id="KW-1185">Reference proteome</keyword>
<dbReference type="SUPFAM" id="SSF51735">
    <property type="entry name" value="NAD(P)-binding Rossmann-fold domains"/>
    <property type="match status" value="1"/>
</dbReference>
<dbReference type="InterPro" id="IPR036291">
    <property type="entry name" value="NAD(P)-bd_dom_sf"/>
</dbReference>
<evidence type="ECO:0000259" key="1">
    <source>
        <dbReference type="Pfam" id="PF01370"/>
    </source>
</evidence>
<dbReference type="RefSeq" id="WP_157740155.1">
    <property type="nucleotide sequence ID" value="NZ_LT594323.1"/>
</dbReference>